<dbReference type="GO" id="GO:0050994">
    <property type="term" value="P:regulation of lipid catabolic process"/>
    <property type="evidence" value="ECO:0007669"/>
    <property type="project" value="InterPro"/>
</dbReference>
<keyword evidence="4" id="KW-0964">Secreted</keyword>
<dbReference type="PROSITE" id="PS51257">
    <property type="entry name" value="PROKAR_LIPOPROTEIN"/>
    <property type="match status" value="1"/>
</dbReference>
<dbReference type="GO" id="GO:0030154">
    <property type="term" value="P:cell differentiation"/>
    <property type="evidence" value="ECO:0007669"/>
    <property type="project" value="UniProtKB-KW"/>
</dbReference>
<name>A0A3P9KDZ0_ORYLA</name>
<evidence type="ECO:0000256" key="8">
    <source>
        <dbReference type="ARBA" id="ARBA00023198"/>
    </source>
</evidence>
<dbReference type="Ensembl" id="ENSORLT00020004379.1">
    <property type="protein sequence ID" value="ENSORLP00020006564.1"/>
    <property type="gene ID" value="ENSORLG00020007402.1"/>
</dbReference>
<dbReference type="GO" id="GO:0005102">
    <property type="term" value="F:signaling receptor binding"/>
    <property type="evidence" value="ECO:0007669"/>
    <property type="project" value="InterPro"/>
</dbReference>
<dbReference type="GO" id="GO:0005576">
    <property type="term" value="C:extracellular region"/>
    <property type="evidence" value="ECO:0007669"/>
    <property type="project" value="UniProtKB-SubCell"/>
</dbReference>
<reference evidence="10" key="4">
    <citation type="submission" date="2025-09" db="UniProtKB">
        <authorList>
            <consortium name="Ensembl"/>
        </authorList>
    </citation>
    <scope>IDENTIFICATION</scope>
    <source>
        <strain evidence="10">HNI</strain>
    </source>
</reference>
<keyword evidence="8" id="KW-0395">Inflammatory response</keyword>
<dbReference type="InterPro" id="IPR029562">
    <property type="entry name" value="Chemerin"/>
</dbReference>
<keyword evidence="7" id="KW-1015">Disulfide bond</keyword>
<evidence type="ECO:0000256" key="7">
    <source>
        <dbReference type="ARBA" id="ARBA00023157"/>
    </source>
</evidence>
<evidence type="ECO:0000313" key="10">
    <source>
        <dbReference type="Ensembl" id="ENSORLP00020006564.1"/>
    </source>
</evidence>
<dbReference type="Proteomes" id="UP000265180">
    <property type="component" value="Chromosome 20"/>
</dbReference>
<keyword evidence="3" id="KW-0145">Chemotaxis</keyword>
<dbReference type="SUPFAM" id="SSF54403">
    <property type="entry name" value="Cystatin/monellin"/>
    <property type="match status" value="1"/>
</dbReference>
<evidence type="ECO:0000256" key="5">
    <source>
        <dbReference type="ARBA" id="ARBA00022729"/>
    </source>
</evidence>
<dbReference type="AlphaFoldDB" id="A0A3P9KDZ0"/>
<keyword evidence="5" id="KW-0732">Signal</keyword>
<reference evidence="10" key="3">
    <citation type="submission" date="2025-08" db="UniProtKB">
        <authorList>
            <consortium name="Ensembl"/>
        </authorList>
    </citation>
    <scope>IDENTIFICATION</scope>
    <source>
        <strain evidence="10">HNI</strain>
    </source>
</reference>
<protein>
    <recommendedName>
        <fullName evidence="2">Retinoic acid receptor responder protein 2</fullName>
    </recommendedName>
    <alternativeName>
        <fullName evidence="9">Chemerin</fullName>
    </alternativeName>
</protein>
<dbReference type="PANTHER" id="PTHR15106:SF2">
    <property type="entry name" value="RETINOIC ACID RECEPTOR RESPONDER PROTEIN 2"/>
    <property type="match status" value="1"/>
</dbReference>
<proteinExistence type="predicted"/>
<comment type="subcellular location">
    <subcellularLocation>
        <location evidence="1">Secreted</location>
    </subcellularLocation>
</comment>
<reference key="1">
    <citation type="journal article" date="2007" name="Nature">
        <title>The medaka draft genome and insights into vertebrate genome evolution.</title>
        <authorList>
            <person name="Kasahara M."/>
            <person name="Naruse K."/>
            <person name="Sasaki S."/>
            <person name="Nakatani Y."/>
            <person name="Qu W."/>
            <person name="Ahsan B."/>
            <person name="Yamada T."/>
            <person name="Nagayasu Y."/>
            <person name="Doi K."/>
            <person name="Kasai Y."/>
            <person name="Jindo T."/>
            <person name="Kobayashi D."/>
            <person name="Shimada A."/>
            <person name="Toyoda A."/>
            <person name="Kuroki Y."/>
            <person name="Fujiyama A."/>
            <person name="Sasaki T."/>
            <person name="Shimizu A."/>
            <person name="Asakawa S."/>
            <person name="Shimizu N."/>
            <person name="Hashimoto S."/>
            <person name="Yang J."/>
            <person name="Lee Y."/>
            <person name="Matsushima K."/>
            <person name="Sugano S."/>
            <person name="Sakaizumi M."/>
            <person name="Narita T."/>
            <person name="Ohishi K."/>
            <person name="Haga S."/>
            <person name="Ohta F."/>
            <person name="Nomoto H."/>
            <person name="Nogata K."/>
            <person name="Morishita T."/>
            <person name="Endo T."/>
            <person name="Shin-I T."/>
            <person name="Takeda H."/>
            <person name="Morishita S."/>
            <person name="Kohara Y."/>
        </authorList>
    </citation>
    <scope>NUCLEOTIDE SEQUENCE [LARGE SCALE GENOMIC DNA]</scope>
    <source>
        <strain>Hd-rR</strain>
    </source>
</reference>
<evidence type="ECO:0000256" key="9">
    <source>
        <dbReference type="ARBA" id="ARBA00032785"/>
    </source>
</evidence>
<dbReference type="GO" id="GO:0006954">
    <property type="term" value="P:inflammatory response"/>
    <property type="evidence" value="ECO:0007669"/>
    <property type="project" value="UniProtKB-KW"/>
</dbReference>
<evidence type="ECO:0000256" key="3">
    <source>
        <dbReference type="ARBA" id="ARBA00022500"/>
    </source>
</evidence>
<dbReference type="GO" id="GO:0006935">
    <property type="term" value="P:chemotaxis"/>
    <property type="evidence" value="ECO:0007669"/>
    <property type="project" value="UniProtKB-KW"/>
</dbReference>
<reference evidence="10 11" key="2">
    <citation type="submission" date="2017-04" db="EMBL/GenBank/DDBJ databases">
        <title>CpG methylation of centromeres and impact of large insertions on vertebrate speciation.</title>
        <authorList>
            <person name="Ichikawa K."/>
            <person name="Yoshimura J."/>
            <person name="Morishita S."/>
        </authorList>
    </citation>
    <scope>NUCLEOTIDE SEQUENCE</scope>
    <source>
        <strain evidence="10 11">HNI</strain>
    </source>
</reference>
<organism evidence="10 11">
    <name type="scientific">Oryzias latipes</name>
    <name type="common">Japanese rice fish</name>
    <name type="synonym">Japanese killifish</name>
    <dbReference type="NCBI Taxonomy" id="8090"/>
    <lineage>
        <taxon>Eukaryota</taxon>
        <taxon>Metazoa</taxon>
        <taxon>Chordata</taxon>
        <taxon>Craniata</taxon>
        <taxon>Vertebrata</taxon>
        <taxon>Euteleostomi</taxon>
        <taxon>Actinopterygii</taxon>
        <taxon>Neopterygii</taxon>
        <taxon>Teleostei</taxon>
        <taxon>Neoteleostei</taxon>
        <taxon>Acanthomorphata</taxon>
        <taxon>Ovalentaria</taxon>
        <taxon>Atherinomorphae</taxon>
        <taxon>Beloniformes</taxon>
        <taxon>Adrianichthyidae</taxon>
        <taxon>Oryziinae</taxon>
        <taxon>Oryzias</taxon>
    </lineage>
</organism>
<evidence type="ECO:0000256" key="4">
    <source>
        <dbReference type="ARBA" id="ARBA00022525"/>
    </source>
</evidence>
<dbReference type="PANTHER" id="PTHR15106">
    <property type="entry name" value="RETINOIC ACID RECEPTOR RESPONDER PROTEIN 2"/>
    <property type="match status" value="1"/>
</dbReference>
<sequence>MRKQLSAPFLTCSWGQGCSSSACSSVFSLRKMSAGLLLLLCAAAVLCPAGARSPYDELPDAYRPGVDLVLEQLSSHASVQHHFVFLRSLEKMEIEGSFGVKYLNHHFYLKPTKCAKGALKEQHCPYRNDRPLMDCLICYKTISGRMDSNPRPYVHCMQKPRITQEMKATRLAECKKISYNPGAPTILALSTG</sequence>
<evidence type="ECO:0000256" key="6">
    <source>
        <dbReference type="ARBA" id="ARBA00022782"/>
    </source>
</evidence>
<keyword evidence="6" id="KW-0221">Differentiation</keyword>
<dbReference type="InterPro" id="IPR046350">
    <property type="entry name" value="Cystatin_sf"/>
</dbReference>
<evidence type="ECO:0000313" key="11">
    <source>
        <dbReference type="Proteomes" id="UP000265180"/>
    </source>
</evidence>
<evidence type="ECO:0000256" key="2">
    <source>
        <dbReference type="ARBA" id="ARBA00018808"/>
    </source>
</evidence>
<accession>A0A3P9KDZ0</accession>
<evidence type="ECO:0000256" key="1">
    <source>
        <dbReference type="ARBA" id="ARBA00004613"/>
    </source>
</evidence>